<feature type="region of interest" description="Disordered" evidence="1">
    <location>
        <begin position="107"/>
        <end position="126"/>
    </location>
</feature>
<name>A0A225WVX4_9STRA</name>
<sequence length="222" mass="24758">MRRNFSDEEDLALLRQALGDRPFLQPRGGILAKWDALAATLVADESFPRDKLSGKTASGRFDKLLKAHREQAIEAAALSGVSEDESEKTTILDEIVTLIDDHAASVAAAKESDRRKREREEEASLTARRLAMETLREGSEEGSPPKKRKDTELKELLISLKEKEAAEKRAEREEMALQRAQERMEDRAEAARARQEANEHMLQLVGAVTNSILAIINAQKAT</sequence>
<accession>A0A225WVX4</accession>
<protein>
    <recommendedName>
        <fullName evidence="4">Myb-like domain-containing protein</fullName>
    </recommendedName>
</protein>
<keyword evidence="3" id="KW-1185">Reference proteome</keyword>
<dbReference type="Proteomes" id="UP000198211">
    <property type="component" value="Unassembled WGS sequence"/>
</dbReference>
<dbReference type="OrthoDB" id="111587at2759"/>
<dbReference type="AlphaFoldDB" id="A0A225WVX4"/>
<evidence type="ECO:0000313" key="2">
    <source>
        <dbReference type="EMBL" id="OWZ21776.1"/>
    </source>
</evidence>
<evidence type="ECO:0008006" key="4">
    <source>
        <dbReference type="Google" id="ProtNLM"/>
    </source>
</evidence>
<dbReference type="EMBL" id="NBNE01000189">
    <property type="protein sequence ID" value="OWZ21776.1"/>
    <property type="molecule type" value="Genomic_DNA"/>
</dbReference>
<gene>
    <name evidence="2" type="ORF">PHMEG_0003606</name>
</gene>
<feature type="compositionally biased region" description="Basic and acidic residues" evidence="1">
    <location>
        <begin position="110"/>
        <end position="122"/>
    </location>
</feature>
<comment type="caution">
    <text evidence="2">The sequence shown here is derived from an EMBL/GenBank/DDBJ whole genome shotgun (WGS) entry which is preliminary data.</text>
</comment>
<reference evidence="3" key="1">
    <citation type="submission" date="2017-03" db="EMBL/GenBank/DDBJ databases">
        <title>Phytopthora megakarya and P. palmivora, two closely related causual agents of cacao black pod achieved similar genome size and gene model numbers by different mechanisms.</title>
        <authorList>
            <person name="Ali S."/>
            <person name="Shao J."/>
            <person name="Larry D.J."/>
            <person name="Kronmiller B."/>
            <person name="Shen D."/>
            <person name="Strem M.D."/>
            <person name="Melnick R.L."/>
            <person name="Guiltinan M.J."/>
            <person name="Tyler B.M."/>
            <person name="Meinhardt L.W."/>
            <person name="Bailey B.A."/>
        </authorList>
    </citation>
    <scope>NUCLEOTIDE SEQUENCE [LARGE SCALE GENOMIC DNA]</scope>
    <source>
        <strain evidence="3">zdho120</strain>
    </source>
</reference>
<dbReference type="PANTHER" id="PTHR37558">
    <property type="entry name" value="HTH CENPB-TYPE DOMAIN-CONTAINING PROTEIN"/>
    <property type="match status" value="1"/>
</dbReference>
<proteinExistence type="predicted"/>
<evidence type="ECO:0000256" key="1">
    <source>
        <dbReference type="SAM" id="MobiDB-lite"/>
    </source>
</evidence>
<feature type="region of interest" description="Disordered" evidence="1">
    <location>
        <begin position="165"/>
        <end position="194"/>
    </location>
</feature>
<dbReference type="PANTHER" id="PTHR37558:SF1">
    <property type="entry name" value="HTH CENPB-TYPE DOMAIN-CONTAINING PROTEIN"/>
    <property type="match status" value="1"/>
</dbReference>
<evidence type="ECO:0000313" key="3">
    <source>
        <dbReference type="Proteomes" id="UP000198211"/>
    </source>
</evidence>
<organism evidence="2 3">
    <name type="scientific">Phytophthora megakarya</name>
    <dbReference type="NCBI Taxonomy" id="4795"/>
    <lineage>
        <taxon>Eukaryota</taxon>
        <taxon>Sar</taxon>
        <taxon>Stramenopiles</taxon>
        <taxon>Oomycota</taxon>
        <taxon>Peronosporomycetes</taxon>
        <taxon>Peronosporales</taxon>
        <taxon>Peronosporaceae</taxon>
        <taxon>Phytophthora</taxon>
    </lineage>
</organism>